<reference evidence="4" key="1">
    <citation type="submission" date="2022-11" db="UniProtKB">
        <authorList>
            <consortium name="WormBaseParasite"/>
        </authorList>
    </citation>
    <scope>IDENTIFICATION</scope>
</reference>
<organism evidence="3 4">
    <name type="scientific">Acrobeloides nanus</name>
    <dbReference type="NCBI Taxonomy" id="290746"/>
    <lineage>
        <taxon>Eukaryota</taxon>
        <taxon>Metazoa</taxon>
        <taxon>Ecdysozoa</taxon>
        <taxon>Nematoda</taxon>
        <taxon>Chromadorea</taxon>
        <taxon>Rhabditida</taxon>
        <taxon>Tylenchina</taxon>
        <taxon>Cephalobomorpha</taxon>
        <taxon>Cephaloboidea</taxon>
        <taxon>Cephalobidae</taxon>
        <taxon>Acrobeloides</taxon>
    </lineage>
</organism>
<dbReference type="InterPro" id="IPR050111">
    <property type="entry name" value="C-type_lectin/snaclec_domain"/>
</dbReference>
<dbReference type="AlphaFoldDB" id="A0A914ENZ1"/>
<dbReference type="Gene3D" id="3.10.100.10">
    <property type="entry name" value="Mannose-Binding Protein A, subunit A"/>
    <property type="match status" value="1"/>
</dbReference>
<name>A0A914ENZ1_9BILA</name>
<dbReference type="Proteomes" id="UP000887540">
    <property type="component" value="Unplaced"/>
</dbReference>
<dbReference type="SUPFAM" id="SSF56436">
    <property type="entry name" value="C-type lectin-like"/>
    <property type="match status" value="1"/>
</dbReference>
<dbReference type="CDD" id="cd00037">
    <property type="entry name" value="CLECT"/>
    <property type="match status" value="1"/>
</dbReference>
<accession>A0A914ENZ1</accession>
<proteinExistence type="predicted"/>
<dbReference type="PANTHER" id="PTHR22803">
    <property type="entry name" value="MANNOSE, PHOSPHOLIPASE, LECTIN RECEPTOR RELATED"/>
    <property type="match status" value="1"/>
</dbReference>
<dbReference type="Pfam" id="PF00059">
    <property type="entry name" value="Lectin_C"/>
    <property type="match status" value="1"/>
</dbReference>
<evidence type="ECO:0000256" key="1">
    <source>
        <dbReference type="SAM" id="SignalP"/>
    </source>
</evidence>
<evidence type="ECO:0000313" key="4">
    <source>
        <dbReference type="WBParaSite" id="ACRNAN_scaffold9385.g31783.t1"/>
    </source>
</evidence>
<evidence type="ECO:0000259" key="2">
    <source>
        <dbReference type="PROSITE" id="PS50041"/>
    </source>
</evidence>
<dbReference type="InterPro" id="IPR016187">
    <property type="entry name" value="CTDL_fold"/>
</dbReference>
<protein>
    <submittedName>
        <fullName evidence="4">C-type lectin domain-containing protein</fullName>
    </submittedName>
</protein>
<dbReference type="InterPro" id="IPR016186">
    <property type="entry name" value="C-type_lectin-like/link_sf"/>
</dbReference>
<dbReference type="InterPro" id="IPR001304">
    <property type="entry name" value="C-type_lectin-like"/>
</dbReference>
<feature type="signal peptide" evidence="1">
    <location>
        <begin position="1"/>
        <end position="19"/>
    </location>
</feature>
<dbReference type="PROSITE" id="PS50041">
    <property type="entry name" value="C_TYPE_LECTIN_2"/>
    <property type="match status" value="1"/>
</dbReference>
<feature type="chain" id="PRO_5038138456" evidence="1">
    <location>
        <begin position="20"/>
        <end position="175"/>
    </location>
</feature>
<evidence type="ECO:0000313" key="3">
    <source>
        <dbReference type="Proteomes" id="UP000887540"/>
    </source>
</evidence>
<dbReference type="SMART" id="SM00034">
    <property type="entry name" value="CLECT"/>
    <property type="match status" value="1"/>
</dbReference>
<feature type="domain" description="C-type lectin" evidence="2">
    <location>
        <begin position="39"/>
        <end position="160"/>
    </location>
</feature>
<keyword evidence="3" id="KW-1185">Reference proteome</keyword>
<keyword evidence="1" id="KW-0732">Signal</keyword>
<sequence>MRCYLIFVFIVTLEAYMIANHPQPNVEDSCHDNGGNLGPDNRCYGFYQSDEFDGSTWKQAQDFCRQQGGDMATIKNAFVNAFLYNFLANNTSPFLWGNQDAWIGLIANITNTTCSWVWTDGSRPSYTNWENLNPTNKCYFNNTVVGDQAAYMNYEDGKWSFGSAMGQAEFFFCAF</sequence>
<dbReference type="WBParaSite" id="ACRNAN_scaffold9385.g31783.t1">
    <property type="protein sequence ID" value="ACRNAN_scaffold9385.g31783.t1"/>
    <property type="gene ID" value="ACRNAN_scaffold9385.g31783"/>
</dbReference>